<evidence type="ECO:0000256" key="4">
    <source>
        <dbReference type="ARBA" id="ARBA00022692"/>
    </source>
</evidence>
<feature type="transmembrane region" description="Helical" evidence="7">
    <location>
        <begin position="72"/>
        <end position="95"/>
    </location>
</feature>
<dbReference type="GO" id="GO:0005886">
    <property type="term" value="C:plasma membrane"/>
    <property type="evidence" value="ECO:0007669"/>
    <property type="project" value="UniProtKB-SubCell"/>
</dbReference>
<evidence type="ECO:0000256" key="5">
    <source>
        <dbReference type="ARBA" id="ARBA00022989"/>
    </source>
</evidence>
<keyword evidence="2 7" id="KW-0813">Transport</keyword>
<dbReference type="PANTHER" id="PTHR30043">
    <property type="entry name" value="PHOSPHONATES TRANSPORT SYSTEM PERMEASE PROTEIN"/>
    <property type="match status" value="1"/>
</dbReference>
<dbReference type="CDD" id="cd06261">
    <property type="entry name" value="TM_PBP2"/>
    <property type="match status" value="1"/>
</dbReference>
<dbReference type="eggNOG" id="COG3639">
    <property type="taxonomic scope" value="Bacteria"/>
</dbReference>
<feature type="transmembrane region" description="Helical" evidence="7">
    <location>
        <begin position="239"/>
        <end position="259"/>
    </location>
</feature>
<dbReference type="InterPro" id="IPR035906">
    <property type="entry name" value="MetI-like_sf"/>
</dbReference>
<evidence type="ECO:0000313" key="9">
    <source>
        <dbReference type="EMBL" id="ADL56739.1"/>
    </source>
</evidence>
<evidence type="ECO:0000256" key="2">
    <source>
        <dbReference type="ARBA" id="ARBA00022448"/>
    </source>
</evidence>
<dbReference type="PROSITE" id="PS50928">
    <property type="entry name" value="ABC_TM1"/>
    <property type="match status" value="1"/>
</dbReference>
<comment type="similarity">
    <text evidence="7">Belongs to the binding-protein-dependent transport system permease family.</text>
</comment>
<organism evidence="9 10">
    <name type="scientific">Gallionella capsiferriformans (strain ES-2)</name>
    <name type="common">Gallionella ferruginea capsiferriformans (strain ES-2)</name>
    <dbReference type="NCBI Taxonomy" id="395494"/>
    <lineage>
        <taxon>Bacteria</taxon>
        <taxon>Pseudomonadati</taxon>
        <taxon>Pseudomonadota</taxon>
        <taxon>Betaproteobacteria</taxon>
        <taxon>Nitrosomonadales</taxon>
        <taxon>Gallionellaceae</taxon>
        <taxon>Gallionella</taxon>
    </lineage>
</organism>
<dbReference type="InterPro" id="IPR000515">
    <property type="entry name" value="MetI-like"/>
</dbReference>
<evidence type="ECO:0000256" key="1">
    <source>
        <dbReference type="ARBA" id="ARBA00004651"/>
    </source>
</evidence>
<proteinExistence type="inferred from homology"/>
<dbReference type="AlphaFoldDB" id="D9SDE1"/>
<feature type="transmembrane region" description="Helical" evidence="7">
    <location>
        <begin position="21"/>
        <end position="41"/>
    </location>
</feature>
<keyword evidence="5 7" id="KW-1133">Transmembrane helix</keyword>
<evidence type="ECO:0000259" key="8">
    <source>
        <dbReference type="PROSITE" id="PS50928"/>
    </source>
</evidence>
<dbReference type="GO" id="GO:0015416">
    <property type="term" value="F:ABC-type phosphonate transporter activity"/>
    <property type="evidence" value="ECO:0007669"/>
    <property type="project" value="InterPro"/>
</dbReference>
<dbReference type="SUPFAM" id="SSF161098">
    <property type="entry name" value="MetI-like"/>
    <property type="match status" value="1"/>
</dbReference>
<evidence type="ECO:0000256" key="7">
    <source>
        <dbReference type="RuleBase" id="RU363032"/>
    </source>
</evidence>
<dbReference type="Proteomes" id="UP000001235">
    <property type="component" value="Chromosome"/>
</dbReference>
<gene>
    <name evidence="9" type="ordered locus">Galf_2744</name>
</gene>
<keyword evidence="4 7" id="KW-0812">Transmembrane</keyword>
<dbReference type="PANTHER" id="PTHR30043:SF1">
    <property type="entry name" value="ABC TRANSPORT SYSTEM PERMEASE PROTEIN P69"/>
    <property type="match status" value="1"/>
</dbReference>
<dbReference type="HOGENOM" id="CLU_064254_0_2_4"/>
<evidence type="ECO:0000313" key="10">
    <source>
        <dbReference type="Proteomes" id="UP000001235"/>
    </source>
</evidence>
<feature type="transmembrane region" description="Helical" evidence="7">
    <location>
        <begin position="125"/>
        <end position="148"/>
    </location>
</feature>
<dbReference type="STRING" id="395494.Galf_2744"/>
<dbReference type="KEGG" id="gca:Galf_2744"/>
<feature type="domain" description="ABC transmembrane type-1" evidence="8">
    <location>
        <begin position="73"/>
        <end position="256"/>
    </location>
</feature>
<evidence type="ECO:0000256" key="3">
    <source>
        <dbReference type="ARBA" id="ARBA00022475"/>
    </source>
</evidence>
<dbReference type="NCBIfam" id="TIGR01097">
    <property type="entry name" value="PhnE"/>
    <property type="match status" value="1"/>
</dbReference>
<keyword evidence="6 7" id="KW-0472">Membrane</keyword>
<keyword evidence="10" id="KW-1185">Reference proteome</keyword>
<keyword evidence="3" id="KW-1003">Cell membrane</keyword>
<dbReference type="EMBL" id="CP002159">
    <property type="protein sequence ID" value="ADL56739.1"/>
    <property type="molecule type" value="Genomic_DNA"/>
</dbReference>
<dbReference type="OrthoDB" id="8557224at2"/>
<dbReference type="Pfam" id="PF00528">
    <property type="entry name" value="BPD_transp_1"/>
    <property type="match status" value="1"/>
</dbReference>
<comment type="subcellular location">
    <subcellularLocation>
        <location evidence="1 7">Cell membrane</location>
        <topology evidence="1 7">Multi-pass membrane protein</topology>
    </subcellularLocation>
</comment>
<name>D9SDE1_GALCS</name>
<dbReference type="RefSeq" id="WP_013294641.1">
    <property type="nucleotide sequence ID" value="NC_014394.1"/>
</dbReference>
<dbReference type="Gene3D" id="1.10.3720.10">
    <property type="entry name" value="MetI-like"/>
    <property type="match status" value="1"/>
</dbReference>
<protein>
    <submittedName>
        <fullName evidence="9">Phosphonate ABC transporter, inner membrane subunit</fullName>
    </submittedName>
</protein>
<reference evidence="9 10" key="1">
    <citation type="submission" date="2010-08" db="EMBL/GenBank/DDBJ databases">
        <title>Complete sequence of Gallionella capsiferriformans ES-2.</title>
        <authorList>
            <consortium name="US DOE Joint Genome Institute"/>
            <person name="Lucas S."/>
            <person name="Copeland A."/>
            <person name="Lapidus A."/>
            <person name="Cheng J.-F."/>
            <person name="Bruce D."/>
            <person name="Goodwin L."/>
            <person name="Pitluck S."/>
            <person name="Chertkov O."/>
            <person name="Davenport K.W."/>
            <person name="Detter J.C."/>
            <person name="Han C."/>
            <person name="Tapia R."/>
            <person name="Land M."/>
            <person name="Hauser L."/>
            <person name="Chang Y.-J."/>
            <person name="Jeffries C."/>
            <person name="Kyrpides N."/>
            <person name="Ivanova N."/>
            <person name="Mikhailova N."/>
            <person name="Shelobolina E.S."/>
            <person name="Picardal F."/>
            <person name="Roden E."/>
            <person name="Emerson D."/>
            <person name="Woyke T."/>
        </authorList>
    </citation>
    <scope>NUCLEOTIDE SEQUENCE [LARGE SCALE GENOMIC DNA]</scope>
    <source>
        <strain evidence="9 10">ES-2</strain>
    </source>
</reference>
<dbReference type="InterPro" id="IPR005769">
    <property type="entry name" value="PhnE/PtxC"/>
</dbReference>
<accession>D9SDE1</accession>
<feature type="transmembrane region" description="Helical" evidence="7">
    <location>
        <begin position="210"/>
        <end position="227"/>
    </location>
</feature>
<evidence type="ECO:0000256" key="6">
    <source>
        <dbReference type="ARBA" id="ARBA00023136"/>
    </source>
</evidence>
<sequence>MAEKIIERPALPKKPFNPTSVWLSGWLALIWLIIVDLELSFETLLYGVQDIFEYFSRYSRPNFEDLSRYVELLGQTLATALWGSTLAIVVAVLLAPFAARNLSPNAVTYRIARELLNFMRAMPDLLLALIFVAALGLGPLPGALALGVHTAGFLGKFFAESLERVDNGIYEAVTATGASRIQLVMYAGWPSIQREALGYMLYIFDRNVRMAAVLGLVGAGGIGLALHDTLRMFNYDQSAALIVVILVTILTIDYLSTWIRGKLN</sequence>